<dbReference type="GO" id="GO:0009252">
    <property type="term" value="P:peptidoglycan biosynthetic process"/>
    <property type="evidence" value="ECO:0007669"/>
    <property type="project" value="UniProtKB-UniRule"/>
</dbReference>
<keyword evidence="8 10" id="KW-0131">Cell cycle</keyword>
<evidence type="ECO:0000313" key="13">
    <source>
        <dbReference type="EMBL" id="XBY45237.1"/>
    </source>
</evidence>
<keyword evidence="4 10" id="KW-0808">Transferase</keyword>
<feature type="binding site" evidence="10">
    <location>
        <position position="294"/>
    </location>
    <ligand>
        <name>UDP-N-acetyl-alpha-D-glucosamine</name>
        <dbReference type="ChEBI" id="CHEBI:57705"/>
    </ligand>
</feature>
<dbReference type="PANTHER" id="PTHR21015:SF22">
    <property type="entry name" value="GLYCOSYLTRANSFERASE"/>
    <property type="match status" value="1"/>
</dbReference>
<dbReference type="GO" id="GO:0005886">
    <property type="term" value="C:plasma membrane"/>
    <property type="evidence" value="ECO:0007669"/>
    <property type="project" value="UniProtKB-SubCell"/>
</dbReference>
<comment type="caution">
    <text evidence="10">Lacks conserved residue(s) required for the propagation of feature annotation.</text>
</comment>
<evidence type="ECO:0000256" key="3">
    <source>
        <dbReference type="ARBA" id="ARBA00022676"/>
    </source>
</evidence>
<name>A0AAU7XBM0_9HYPH</name>
<keyword evidence="3 10" id="KW-0328">Glycosyltransferase</keyword>
<dbReference type="Gene3D" id="3.40.50.2000">
    <property type="entry name" value="Glycogen Phosphorylase B"/>
    <property type="match status" value="2"/>
</dbReference>
<evidence type="ECO:0000256" key="2">
    <source>
        <dbReference type="ARBA" id="ARBA00022618"/>
    </source>
</evidence>
<feature type="binding site" evidence="10">
    <location>
        <begin position="12"/>
        <end position="14"/>
    </location>
    <ligand>
        <name>UDP-N-acetyl-alpha-D-glucosamine</name>
        <dbReference type="ChEBI" id="CHEBI:57705"/>
    </ligand>
</feature>
<evidence type="ECO:0000256" key="7">
    <source>
        <dbReference type="ARBA" id="ARBA00023136"/>
    </source>
</evidence>
<keyword evidence="1 10" id="KW-1003">Cell membrane</keyword>
<dbReference type="Pfam" id="PF04101">
    <property type="entry name" value="Glyco_tran_28_C"/>
    <property type="match status" value="1"/>
</dbReference>
<comment type="catalytic activity">
    <reaction evidence="10">
        <text>di-trans,octa-cis-undecaprenyl diphospho-N-acetyl-alpha-D-muramoyl-L-alanyl-D-glutamyl-meso-2,6-diaminopimeloyl-D-alanyl-D-alanine + UDP-N-acetyl-alpha-D-glucosamine = di-trans,octa-cis-undecaprenyl diphospho-[N-acetyl-alpha-D-glucosaminyl-(1-&gt;4)]-N-acetyl-alpha-D-muramoyl-L-alanyl-D-glutamyl-meso-2,6-diaminopimeloyl-D-alanyl-D-alanine + UDP + H(+)</text>
        <dbReference type="Rhea" id="RHEA:31227"/>
        <dbReference type="ChEBI" id="CHEBI:15378"/>
        <dbReference type="ChEBI" id="CHEBI:57705"/>
        <dbReference type="ChEBI" id="CHEBI:58223"/>
        <dbReference type="ChEBI" id="CHEBI:61387"/>
        <dbReference type="ChEBI" id="CHEBI:61388"/>
        <dbReference type="EC" id="2.4.1.227"/>
    </reaction>
</comment>
<evidence type="ECO:0000259" key="11">
    <source>
        <dbReference type="Pfam" id="PF03033"/>
    </source>
</evidence>
<evidence type="ECO:0000256" key="10">
    <source>
        <dbReference type="HAMAP-Rule" id="MF_00033"/>
    </source>
</evidence>
<evidence type="ECO:0000256" key="1">
    <source>
        <dbReference type="ARBA" id="ARBA00022475"/>
    </source>
</evidence>
<dbReference type="InterPro" id="IPR006009">
    <property type="entry name" value="GlcNAc_MurG"/>
</dbReference>
<evidence type="ECO:0000256" key="6">
    <source>
        <dbReference type="ARBA" id="ARBA00022984"/>
    </source>
</evidence>
<dbReference type="KEGG" id="mflg:ABS361_02795"/>
<dbReference type="InterPro" id="IPR004276">
    <property type="entry name" value="GlycoTrans_28_N"/>
</dbReference>
<dbReference type="CDD" id="cd03785">
    <property type="entry name" value="GT28_MurG"/>
    <property type="match status" value="1"/>
</dbReference>
<keyword evidence="6 10" id="KW-0573">Peptidoglycan synthesis</keyword>
<dbReference type="Pfam" id="PF03033">
    <property type="entry name" value="Glyco_transf_28"/>
    <property type="match status" value="1"/>
</dbReference>
<comment type="subcellular location">
    <subcellularLocation>
        <location evidence="10">Cell membrane</location>
        <topology evidence="10">Peripheral membrane protein</topology>
        <orientation evidence="10">Cytoplasmic side</orientation>
    </subcellularLocation>
</comment>
<dbReference type="GO" id="GO:0051301">
    <property type="term" value="P:cell division"/>
    <property type="evidence" value="ECO:0007669"/>
    <property type="project" value="UniProtKB-KW"/>
</dbReference>
<reference evidence="13" key="1">
    <citation type="submission" date="2024-06" db="EMBL/GenBank/DDBJ databases">
        <title>Methylostella associata gen. nov., sp. nov., a novel Ancalomicrobiaceae-affiliated facultatively methylotrophic bacteria that feed on methanotrophs of the genus Methylococcus.</title>
        <authorList>
            <person name="Saltykova V."/>
            <person name="Danilova O.V."/>
            <person name="Oshkin I.Y."/>
            <person name="Belova S.E."/>
            <person name="Pimenov N.V."/>
            <person name="Dedysh S.N."/>
        </authorList>
    </citation>
    <scope>NUCLEOTIDE SEQUENCE</scope>
    <source>
        <strain evidence="13">S20</strain>
    </source>
</reference>
<keyword evidence="5 10" id="KW-0133">Cell shape</keyword>
<gene>
    <name evidence="10" type="primary">murG</name>
    <name evidence="13" type="ORF">ABS361_02795</name>
</gene>
<feature type="domain" description="Glycosyltransferase family 28 N-terminal" evidence="11">
    <location>
        <begin position="5"/>
        <end position="140"/>
    </location>
</feature>
<evidence type="ECO:0000256" key="5">
    <source>
        <dbReference type="ARBA" id="ARBA00022960"/>
    </source>
</evidence>
<evidence type="ECO:0000256" key="9">
    <source>
        <dbReference type="ARBA" id="ARBA00023316"/>
    </source>
</evidence>
<dbReference type="EMBL" id="CP158568">
    <property type="protein sequence ID" value="XBY45237.1"/>
    <property type="molecule type" value="Genomic_DNA"/>
</dbReference>
<dbReference type="InterPro" id="IPR007235">
    <property type="entry name" value="Glyco_trans_28_C"/>
</dbReference>
<evidence type="ECO:0000259" key="12">
    <source>
        <dbReference type="Pfam" id="PF04101"/>
    </source>
</evidence>
<keyword evidence="9 10" id="KW-0961">Cell wall biogenesis/degradation</keyword>
<dbReference type="RefSeq" id="WP_407050327.1">
    <property type="nucleotide sequence ID" value="NZ_CP158568.1"/>
</dbReference>
<sequence>MADTILLAAGGTGGHLFPAESLAVELGRRGFTVHLATDHRADKYGRAFPAAEIHIVSSETVRGRDPVSLMRFAVRLGRGFLQALGLMRRLKPKAVVGFGGYPTFPPLVAARVCGVPTVLHEQNAVMGRANRALAGGVSKIALSFEATDLIGDRAAKAVLTGNPVRPMVIEAAAIPYEAPVPGGVLKLLVFGGSQGARFFSELVPPAIALLTPEIRARLAIVQQARAEDLAGVETAYAQAGVTAEVAPFFVDLPRRIADSHLVLCRSGASSVTELAVIGRPALMVPLPGLLDQDQAANARVLEAAGGGWTMPQATLTPAVLAQAIERFMAAPDELVRAAAAARAQGRPDAVVRLADVVEAAARGR</sequence>
<dbReference type="PANTHER" id="PTHR21015">
    <property type="entry name" value="UDP-N-ACETYLGLUCOSAMINE--N-ACETYLMURAMYL-(PENTAPEPTIDE) PYROPHOSPHORYL-UNDECAPRENOL N-ACETYLGLUCOSAMINE TRANSFERASE 1"/>
    <property type="match status" value="1"/>
</dbReference>
<feature type="binding site" evidence="10">
    <location>
        <position position="123"/>
    </location>
    <ligand>
        <name>UDP-N-acetyl-alpha-D-glucosamine</name>
        <dbReference type="ChEBI" id="CHEBI:57705"/>
    </ligand>
</feature>
<feature type="domain" description="Glycosyl transferase family 28 C-terminal" evidence="12">
    <location>
        <begin position="187"/>
        <end position="352"/>
    </location>
</feature>
<dbReference type="SUPFAM" id="SSF53756">
    <property type="entry name" value="UDP-Glycosyltransferase/glycogen phosphorylase"/>
    <property type="match status" value="1"/>
</dbReference>
<dbReference type="GO" id="GO:0005975">
    <property type="term" value="P:carbohydrate metabolic process"/>
    <property type="evidence" value="ECO:0007669"/>
    <property type="project" value="InterPro"/>
</dbReference>
<dbReference type="AlphaFoldDB" id="A0AAU7XBM0"/>
<dbReference type="GO" id="GO:0050511">
    <property type="term" value="F:undecaprenyldiphospho-muramoylpentapeptide beta-N-acetylglucosaminyltransferase activity"/>
    <property type="evidence" value="ECO:0007669"/>
    <property type="project" value="UniProtKB-UniRule"/>
</dbReference>
<dbReference type="HAMAP" id="MF_00033">
    <property type="entry name" value="MurG"/>
    <property type="match status" value="1"/>
</dbReference>
<keyword evidence="7 10" id="KW-0472">Membrane</keyword>
<feature type="binding site" evidence="10">
    <location>
        <position position="165"/>
    </location>
    <ligand>
        <name>UDP-N-acetyl-alpha-D-glucosamine</name>
        <dbReference type="ChEBI" id="CHEBI:57705"/>
    </ligand>
</feature>
<accession>A0AAU7XBM0</accession>
<evidence type="ECO:0000256" key="8">
    <source>
        <dbReference type="ARBA" id="ARBA00023306"/>
    </source>
</evidence>
<protein>
    <recommendedName>
        <fullName evidence="10">UDP-N-acetylglucosamine--N-acetylmuramyl-(pentapeptide) pyrophosphoryl-undecaprenol N-acetylglucosamine transferase</fullName>
        <ecNumber evidence="10">2.4.1.227</ecNumber>
    </recommendedName>
    <alternativeName>
        <fullName evidence="10">Undecaprenyl-PP-MurNAc-pentapeptide-UDPGlcNAc GlcNAc transferase</fullName>
    </alternativeName>
</protein>
<keyword evidence="2 10" id="KW-0132">Cell division</keyword>
<dbReference type="GO" id="GO:0071555">
    <property type="term" value="P:cell wall organization"/>
    <property type="evidence" value="ECO:0007669"/>
    <property type="project" value="UniProtKB-KW"/>
</dbReference>
<comment type="similarity">
    <text evidence="10">Belongs to the glycosyltransferase 28 family. MurG subfamily.</text>
</comment>
<dbReference type="EC" id="2.4.1.227" evidence="10"/>
<evidence type="ECO:0000256" key="4">
    <source>
        <dbReference type="ARBA" id="ARBA00022679"/>
    </source>
</evidence>
<comment type="function">
    <text evidence="10">Cell wall formation. Catalyzes the transfer of a GlcNAc subunit on undecaprenyl-pyrophosphoryl-MurNAc-pentapeptide (lipid intermediate I) to form undecaprenyl-pyrophosphoryl-MurNAc-(pentapeptide)GlcNAc (lipid intermediate II).</text>
</comment>
<dbReference type="GO" id="GO:0008360">
    <property type="term" value="P:regulation of cell shape"/>
    <property type="evidence" value="ECO:0007669"/>
    <property type="project" value="UniProtKB-KW"/>
</dbReference>
<proteinExistence type="inferred from homology"/>
<organism evidence="13">
    <name type="scientific">Methyloraptor flagellatus</name>
    <dbReference type="NCBI Taxonomy" id="3162530"/>
    <lineage>
        <taxon>Bacteria</taxon>
        <taxon>Pseudomonadati</taxon>
        <taxon>Pseudomonadota</taxon>
        <taxon>Alphaproteobacteria</taxon>
        <taxon>Hyphomicrobiales</taxon>
        <taxon>Ancalomicrobiaceae</taxon>
        <taxon>Methyloraptor</taxon>
    </lineage>
</organism>
<comment type="pathway">
    <text evidence="10">Cell wall biogenesis; peptidoglycan biosynthesis.</text>
</comment>
<feature type="binding site" evidence="10">
    <location>
        <position position="193"/>
    </location>
    <ligand>
        <name>UDP-N-acetyl-alpha-D-glucosamine</name>
        <dbReference type="ChEBI" id="CHEBI:57705"/>
    </ligand>
</feature>